<evidence type="ECO:0000256" key="1">
    <source>
        <dbReference type="ARBA" id="ARBA00001946"/>
    </source>
</evidence>
<evidence type="ECO:0000259" key="8">
    <source>
        <dbReference type="PROSITE" id="PS51462"/>
    </source>
</evidence>
<evidence type="ECO:0000313" key="10">
    <source>
        <dbReference type="Proteomes" id="UP000037530"/>
    </source>
</evidence>
<sequence>MNPYLNLFRQLILVLMSFVATSAYAQTEQEAIKGGVCVVRVDDKVVLVHEILTKKLALPGGRVERGEDPAITAQRETWEETGLVVSVKRELGRYDDAIFYDCVSDSHIVSFQFNNVYDGLELPVWFAPHYGVEVSSAMLVNPSSIPVEEYRFPEQIDWLKQMRNEASNQPITYVGNLVEAAPKFNQVELDWMIWLQSTIHELPDSLRTLSRWFIMGGNLLAEPLLLIILLPLAYMRYGRASAFKIFFAATVTALMSLAAQQGFAFPRPHVYLPAVELVQTYGYSFPSVPTAIWLAVGLLVLKKERRLSGHSYTLLFTALFLWLGLAKFYTGSAFLVDVISGALLGSLCAWHITRLENNPAFKSLHLFSSKQVWLALLAFCGVMVLLWPSAILGSWFTAIASVAVVLYLTSDEEKWVSPSNMLLLIMAIFAANVALSGAASLVSHSSILSFSLEMLRYPLLITLFVMGFRKVSQVSRTSNHCV</sequence>
<feature type="domain" description="Nudix hydrolase" evidence="8">
    <location>
        <begin position="16"/>
        <end position="163"/>
    </location>
</feature>
<feature type="transmembrane region" description="Helical" evidence="6">
    <location>
        <begin position="335"/>
        <end position="352"/>
    </location>
</feature>
<dbReference type="GO" id="GO:0005737">
    <property type="term" value="C:cytoplasm"/>
    <property type="evidence" value="ECO:0007669"/>
    <property type="project" value="TreeGrafter"/>
</dbReference>
<dbReference type="InterPro" id="IPR000086">
    <property type="entry name" value="NUDIX_hydrolase_dom"/>
</dbReference>
<dbReference type="InterPro" id="IPR036938">
    <property type="entry name" value="PAP2/HPO_sf"/>
</dbReference>
<dbReference type="Pfam" id="PF00293">
    <property type="entry name" value="NUDIX"/>
    <property type="match status" value="1"/>
</dbReference>
<feature type="transmembrane region" description="Helical" evidence="6">
    <location>
        <begin position="392"/>
        <end position="409"/>
    </location>
</feature>
<feature type="transmembrane region" description="Helical" evidence="6">
    <location>
        <begin position="212"/>
        <end position="233"/>
    </location>
</feature>
<dbReference type="OrthoDB" id="5918940at2"/>
<dbReference type="InterPro" id="IPR015797">
    <property type="entry name" value="NUDIX_hydrolase-like_dom_sf"/>
</dbReference>
<feature type="transmembrane region" description="Helical" evidence="6">
    <location>
        <begin position="447"/>
        <end position="468"/>
    </location>
</feature>
<dbReference type="PROSITE" id="PS00893">
    <property type="entry name" value="NUDIX_BOX"/>
    <property type="match status" value="1"/>
</dbReference>
<dbReference type="SUPFAM" id="SSF55811">
    <property type="entry name" value="Nudix"/>
    <property type="match status" value="1"/>
</dbReference>
<proteinExistence type="inferred from homology"/>
<feature type="transmembrane region" description="Helical" evidence="6">
    <location>
        <begin position="364"/>
        <end position="386"/>
    </location>
</feature>
<name>A0A0M0HX47_9VIBR</name>
<dbReference type="CDD" id="cd02883">
    <property type="entry name" value="NUDIX_Hydrolase"/>
    <property type="match status" value="1"/>
</dbReference>
<keyword evidence="3" id="KW-0479">Metal-binding</keyword>
<dbReference type="STRING" id="171383.AKJ31_18280"/>
<keyword evidence="6" id="KW-1133">Transmembrane helix</keyword>
<comment type="similarity">
    <text evidence="2">Belongs to the Nudix hydrolase family.</text>
</comment>
<dbReference type="AlphaFoldDB" id="A0A0M0HX47"/>
<keyword evidence="6" id="KW-0812">Transmembrane</keyword>
<feature type="transmembrane region" description="Helical" evidence="6">
    <location>
        <begin position="421"/>
        <end position="441"/>
    </location>
</feature>
<comment type="cofactor">
    <cofactor evidence="1">
        <name>Mg(2+)</name>
        <dbReference type="ChEBI" id="CHEBI:18420"/>
    </cofactor>
</comment>
<keyword evidence="10" id="KW-1185">Reference proteome</keyword>
<dbReference type="PROSITE" id="PS51462">
    <property type="entry name" value="NUDIX"/>
    <property type="match status" value="1"/>
</dbReference>
<dbReference type="InterPro" id="IPR020084">
    <property type="entry name" value="NUDIX_hydrolase_CS"/>
</dbReference>
<feature type="chain" id="PRO_5005600376" evidence="7">
    <location>
        <begin position="26"/>
        <end position="482"/>
    </location>
</feature>
<evidence type="ECO:0000313" key="9">
    <source>
        <dbReference type="EMBL" id="KOO06437.1"/>
    </source>
</evidence>
<comment type="caution">
    <text evidence="9">The sequence shown here is derived from an EMBL/GenBank/DDBJ whole genome shotgun (WGS) entry which is preliminary data.</text>
</comment>
<keyword evidence="7" id="KW-0732">Signal</keyword>
<feature type="transmembrane region" description="Helical" evidence="6">
    <location>
        <begin position="283"/>
        <end position="301"/>
    </location>
</feature>
<dbReference type="RefSeq" id="WP_053410513.1">
    <property type="nucleotide sequence ID" value="NZ_DAIPHI010000123.1"/>
</dbReference>
<dbReference type="CDD" id="cd01610">
    <property type="entry name" value="PAP2_like"/>
    <property type="match status" value="1"/>
</dbReference>
<evidence type="ECO:0000256" key="5">
    <source>
        <dbReference type="ARBA" id="ARBA00022842"/>
    </source>
</evidence>
<dbReference type="Proteomes" id="UP000037530">
    <property type="component" value="Unassembled WGS sequence"/>
</dbReference>
<feature type="signal peptide" evidence="7">
    <location>
        <begin position="1"/>
        <end position="25"/>
    </location>
</feature>
<organism evidence="9 10">
    <name type="scientific">Vibrio hepatarius</name>
    <dbReference type="NCBI Taxonomy" id="171383"/>
    <lineage>
        <taxon>Bacteria</taxon>
        <taxon>Pseudomonadati</taxon>
        <taxon>Pseudomonadota</taxon>
        <taxon>Gammaproteobacteria</taxon>
        <taxon>Vibrionales</taxon>
        <taxon>Vibrionaceae</taxon>
        <taxon>Vibrio</taxon>
        <taxon>Vibrio oreintalis group</taxon>
    </lineage>
</organism>
<evidence type="ECO:0000256" key="4">
    <source>
        <dbReference type="ARBA" id="ARBA00022801"/>
    </source>
</evidence>
<feature type="transmembrane region" description="Helical" evidence="6">
    <location>
        <begin position="313"/>
        <end position="329"/>
    </location>
</feature>
<evidence type="ECO:0000256" key="7">
    <source>
        <dbReference type="SAM" id="SignalP"/>
    </source>
</evidence>
<feature type="transmembrane region" description="Helical" evidence="6">
    <location>
        <begin position="245"/>
        <end position="263"/>
    </location>
</feature>
<protein>
    <submittedName>
        <fullName evidence="9">DNA mismatch repair protein MutT</fullName>
    </submittedName>
</protein>
<reference evidence="10" key="1">
    <citation type="submission" date="2015-08" db="EMBL/GenBank/DDBJ databases">
        <title>Vibrio galatheae sp. nov., a novel member of the Vibrionaceae family isolated from the Solomon Islands.</title>
        <authorList>
            <person name="Giubergia S."/>
            <person name="Machado H."/>
            <person name="Mateiu R.V."/>
            <person name="Gram L."/>
        </authorList>
    </citation>
    <scope>NUCLEOTIDE SEQUENCE [LARGE SCALE GENOMIC DNA]</scope>
    <source>
        <strain evidence="10">DSM 19134</strain>
    </source>
</reference>
<keyword evidence="4" id="KW-0378">Hydrolase</keyword>
<dbReference type="Gene3D" id="3.90.79.10">
    <property type="entry name" value="Nucleoside Triphosphate Pyrophosphohydrolase"/>
    <property type="match status" value="1"/>
</dbReference>
<dbReference type="PATRIC" id="fig|171383.3.peg.3736"/>
<dbReference type="EMBL" id="LHPI01000019">
    <property type="protein sequence ID" value="KOO06437.1"/>
    <property type="molecule type" value="Genomic_DNA"/>
</dbReference>
<evidence type="ECO:0000256" key="2">
    <source>
        <dbReference type="ARBA" id="ARBA00005582"/>
    </source>
</evidence>
<accession>A0A0M0HX47</accession>
<dbReference type="GO" id="GO:0046872">
    <property type="term" value="F:metal ion binding"/>
    <property type="evidence" value="ECO:0007669"/>
    <property type="project" value="UniProtKB-KW"/>
</dbReference>
<keyword evidence="5" id="KW-0460">Magnesium</keyword>
<dbReference type="SUPFAM" id="SSF48317">
    <property type="entry name" value="Acid phosphatase/Vanadium-dependent haloperoxidase"/>
    <property type="match status" value="1"/>
</dbReference>
<gene>
    <name evidence="9" type="ORF">AKJ31_18280</name>
</gene>
<dbReference type="GO" id="GO:0016818">
    <property type="term" value="F:hydrolase activity, acting on acid anhydrides, in phosphorus-containing anhydrides"/>
    <property type="evidence" value="ECO:0007669"/>
    <property type="project" value="TreeGrafter"/>
</dbReference>
<evidence type="ECO:0000256" key="3">
    <source>
        <dbReference type="ARBA" id="ARBA00022723"/>
    </source>
</evidence>
<keyword evidence="6" id="KW-0472">Membrane</keyword>
<dbReference type="PANTHER" id="PTHR43758">
    <property type="entry name" value="7,8-DIHYDRO-8-OXOGUANINE TRIPHOSPHATASE"/>
    <property type="match status" value="1"/>
</dbReference>
<dbReference type="PANTHER" id="PTHR43758:SF8">
    <property type="entry name" value="8-OXO-DGTP DIPHOSPHATASE YTKD-RELATED"/>
    <property type="match status" value="1"/>
</dbReference>
<evidence type="ECO:0000256" key="6">
    <source>
        <dbReference type="SAM" id="Phobius"/>
    </source>
</evidence>